<dbReference type="Pfam" id="PF23009">
    <property type="entry name" value="UBC_like"/>
    <property type="match status" value="1"/>
</dbReference>
<dbReference type="GO" id="GO:0016567">
    <property type="term" value="P:protein ubiquitination"/>
    <property type="evidence" value="ECO:0007669"/>
    <property type="project" value="UniProtKB-UniPathway"/>
</dbReference>
<dbReference type="UniPathway" id="UPA00143"/>
<dbReference type="InterPro" id="IPR039804">
    <property type="entry name" value="RING-CH-C4HC3_LTN1"/>
</dbReference>
<evidence type="ECO:0000313" key="19">
    <source>
        <dbReference type="Proteomes" id="UP000800097"/>
    </source>
</evidence>
<evidence type="ECO:0000256" key="4">
    <source>
        <dbReference type="ARBA" id="ARBA00007997"/>
    </source>
</evidence>
<dbReference type="PANTHER" id="PTHR12389">
    <property type="entry name" value="ZINC FINGER PROTEIN 294"/>
    <property type="match status" value="1"/>
</dbReference>
<organism evidence="18 19">
    <name type="scientific">Westerdykella ornata</name>
    <dbReference type="NCBI Taxonomy" id="318751"/>
    <lineage>
        <taxon>Eukaryota</taxon>
        <taxon>Fungi</taxon>
        <taxon>Dikarya</taxon>
        <taxon>Ascomycota</taxon>
        <taxon>Pezizomycotina</taxon>
        <taxon>Dothideomycetes</taxon>
        <taxon>Pleosporomycetidae</taxon>
        <taxon>Pleosporales</taxon>
        <taxon>Sporormiaceae</taxon>
        <taxon>Westerdykella</taxon>
    </lineage>
</organism>
<dbReference type="SMART" id="SM00184">
    <property type="entry name" value="RING"/>
    <property type="match status" value="1"/>
</dbReference>
<evidence type="ECO:0000256" key="15">
    <source>
        <dbReference type="PROSITE-ProRule" id="PRU00175"/>
    </source>
</evidence>
<dbReference type="GO" id="GO:0061630">
    <property type="term" value="F:ubiquitin protein ligase activity"/>
    <property type="evidence" value="ECO:0007669"/>
    <property type="project" value="UniProtKB-UniRule"/>
</dbReference>
<dbReference type="InterPro" id="IPR011016">
    <property type="entry name" value="Znf_RING-CH"/>
</dbReference>
<evidence type="ECO:0000256" key="10">
    <source>
        <dbReference type="ARBA" id="ARBA00022737"/>
    </source>
</evidence>
<evidence type="ECO:0000256" key="13">
    <source>
        <dbReference type="ARBA" id="ARBA00022833"/>
    </source>
</evidence>
<dbReference type="InterPro" id="IPR011989">
    <property type="entry name" value="ARM-like"/>
</dbReference>
<dbReference type="InterPro" id="IPR054476">
    <property type="entry name" value="Ltn1_N"/>
</dbReference>
<dbReference type="Pfam" id="PF13639">
    <property type="entry name" value="zf-RING_2"/>
    <property type="match status" value="1"/>
</dbReference>
<dbReference type="Gene3D" id="3.30.40.10">
    <property type="entry name" value="Zinc/RING finger domain, C3HC4 (zinc finger)"/>
    <property type="match status" value="1"/>
</dbReference>
<dbReference type="EMBL" id="ML986524">
    <property type="protein sequence ID" value="KAF2272230.1"/>
    <property type="molecule type" value="Genomic_DNA"/>
</dbReference>
<dbReference type="CDD" id="cd16491">
    <property type="entry name" value="RING-CH-C4HC3_LTN1"/>
    <property type="match status" value="1"/>
</dbReference>
<reference evidence="18" key="1">
    <citation type="journal article" date="2020" name="Stud. Mycol.">
        <title>101 Dothideomycetes genomes: a test case for predicting lifestyles and emergence of pathogens.</title>
        <authorList>
            <person name="Haridas S."/>
            <person name="Albert R."/>
            <person name="Binder M."/>
            <person name="Bloem J."/>
            <person name="Labutti K."/>
            <person name="Salamov A."/>
            <person name="Andreopoulos B."/>
            <person name="Baker S."/>
            <person name="Barry K."/>
            <person name="Bills G."/>
            <person name="Bluhm B."/>
            <person name="Cannon C."/>
            <person name="Castanera R."/>
            <person name="Culley D."/>
            <person name="Daum C."/>
            <person name="Ezra D."/>
            <person name="Gonzalez J."/>
            <person name="Henrissat B."/>
            <person name="Kuo A."/>
            <person name="Liang C."/>
            <person name="Lipzen A."/>
            <person name="Lutzoni F."/>
            <person name="Magnuson J."/>
            <person name="Mondo S."/>
            <person name="Nolan M."/>
            <person name="Ohm R."/>
            <person name="Pangilinan J."/>
            <person name="Park H.-J."/>
            <person name="Ramirez L."/>
            <person name="Alfaro M."/>
            <person name="Sun H."/>
            <person name="Tritt A."/>
            <person name="Yoshinaga Y."/>
            <person name="Zwiers L.-H."/>
            <person name="Turgeon B."/>
            <person name="Goodwin S."/>
            <person name="Spatafora J."/>
            <person name="Crous P."/>
            <person name="Grigoriev I."/>
        </authorList>
    </citation>
    <scope>NUCLEOTIDE SEQUENCE</scope>
    <source>
        <strain evidence="18">CBS 379.55</strain>
    </source>
</reference>
<dbReference type="Pfam" id="PF22958">
    <property type="entry name" value="Ltn1_1st"/>
    <property type="match status" value="1"/>
</dbReference>
<evidence type="ECO:0000256" key="1">
    <source>
        <dbReference type="ARBA" id="ARBA00000900"/>
    </source>
</evidence>
<dbReference type="GO" id="GO:1990116">
    <property type="term" value="P:ribosome-associated ubiquitin-dependent protein catabolic process"/>
    <property type="evidence" value="ECO:0007669"/>
    <property type="project" value="UniProtKB-UniRule"/>
</dbReference>
<evidence type="ECO:0000256" key="16">
    <source>
        <dbReference type="RuleBase" id="RU367090"/>
    </source>
</evidence>
<keyword evidence="10" id="KW-0677">Repeat</keyword>
<dbReference type="InterPro" id="IPR054478">
    <property type="entry name" value="LTN1_UBC"/>
</dbReference>
<comment type="similarity">
    <text evidence="4 16">Belongs to the LTN1 family.</text>
</comment>
<accession>A0A6A6J6M7</accession>
<evidence type="ECO:0000256" key="7">
    <source>
        <dbReference type="ARBA" id="ARBA00022490"/>
    </source>
</evidence>
<dbReference type="OrthoDB" id="6108at2759"/>
<comment type="subunit">
    <text evidence="16">Component of the ribosome quality control complex (RQC).</text>
</comment>
<evidence type="ECO:0000256" key="8">
    <source>
        <dbReference type="ARBA" id="ARBA00022679"/>
    </source>
</evidence>
<evidence type="ECO:0000256" key="5">
    <source>
        <dbReference type="ARBA" id="ARBA00012483"/>
    </source>
</evidence>
<sequence length="1623" mass="180566">MSKKQSKAQASSARAAVSAFAGFRTSSHAAFGTSSSQLSYVTEPPDLSHLSDPNAVVYFRNLSKKDNTTKTKALEELQSYVSALEGPLEEGFLEAWIEIYPRTSISNSKSVRQNAHTLHGHIAASAGKRIARHMPKAVGAWLCGLYDTDRSVVEATQSSLRLVFNTPEKIQNIRRAYQQPILEYCRNAIDKETTYTLSDDRTESPDDAAAKYSRVISGCLSLLGSLLSNLSAEDRSKFHSDYTSTLEDAKVWEFASHQDASIRRSAHRFVKVCLEKESDTLADNLDVICKNYLGSALNSDQSGSAYDYIDVLVLLTSRYPTVWTKHYKNKTSVERRLRQFLKKGSQHGPREFWQRLVDLFKLLPREVLPTNGADAAELLNALHGGIIRKDESRTSLETAYDAYLDITGIICQDLSKDEQQRLSRELVLPLVSQFLQPTIESADWTVNNVSDSLITKALSSAPVAIVAQEEWPRYTQLLVNDIRTSAPEQSKDYRSSQDSLIARAARLATVQKHVLNANRPSPLKSTFTQTCVAIIDTGLDQLKRRNGKPYGAAGAVAQFLTSNRTLILSDQGCREKIENFIKDHLPYLILSASASYLVEVLYSMSESAEFKRAWSLSLKNVLAAEDSQTKSSAVNALLTSAKIPPTLDLAFDDPELQAYIKENAMAALEGNSDWDFFTHILQSPRNIISDSTIDDILTSMTQSLSLSEQAPYALEGYRHVIKQNPAFMTSYLSSQNGSSLLQGLLLATESPDDEIAQAATALNASIRTLLAAESASKQSIVDLIHRGLRDASSTSVSVETLVDLAKQLLEHSTQEEQGTNTGSEEMVKVYPDLKDWDAALSPFLDIQPKSSLAITNRLGGAVYLVQQNQVSYHKVPRDADGYSPAYRITRYVTKIIKERNAAIILDKLPAVERRCIFRNLALTVQLATDNLGLAGANHLWANYNTDAEVEATAFLSDALEILAHTAQVEQRASESPFLDWAVGVLLNAESDLCPRAYYTIRAASVTMSDSIEHNGWHNRQGVDFQSTMRNSRKSKGTLALLGFLHAFGEQLVASRASERLCNELVADLTGLNVQVKADEGLRQLVILNAILSGQQGVSDSIAKQRLIFFVKHVVPWLQDYSLSLPIRAELCRALASVLPLMSDIYGDHWRDILTALTATWKMATELGDRESGMDSYVPLIHASLKLYDQLRSLVHSEDPNDDLVDVWKESEEDVAAGLINLLKHSQHFSDDFHQPLKIVNEVLARQIAKLSLKNLESMEDLFPLLYVESQPVQQTAFDILHKQIPAAQEKISIEAALEKTTARLPEELLSLIIEAPTVAALADATFERNVPLPLRGYLLSWLLVFDHFENSSFKVKNDYIEHIREGDYLPGLLNFTFDFLGHSKSKPADVSKLDITTYVPDVEPPRRDAQWLLTHLYFLCLEHIPALTKAWWKDCKSRPVVVTLEGWTEKYVSPPVITAALNSVSEWANSLSETETESDFTVKVSHRTREIITSYVVDEQTMSMRITLPPAFPLSNAIIEGINRVAVNEQRWQSWLRTSLGAITIFNGSLIDALTTFKRNVEGAIKGMTECAICYSIVGSDKKLPDKRCSTCKNLFHGGCLFKWFKTSGGSSCPLCRNPFNYG</sequence>
<protein>
    <recommendedName>
        <fullName evidence="6 16">E3 ubiquitin-protein ligase listerin</fullName>
        <ecNumber evidence="5 16">2.3.2.27</ecNumber>
    </recommendedName>
    <alternativeName>
        <fullName evidence="16">RING-type E3 ubiquitin transferase listerin</fullName>
    </alternativeName>
</protein>
<comment type="pathway">
    <text evidence="3 16">Protein modification; protein ubiquitination.</text>
</comment>
<dbReference type="FunFam" id="3.30.40.10:FF:000038">
    <property type="entry name" value="E3 ubiquitin-protein ligase listerin"/>
    <property type="match status" value="1"/>
</dbReference>
<dbReference type="InterPro" id="IPR039795">
    <property type="entry name" value="LTN1/Rkr1"/>
</dbReference>
<dbReference type="EC" id="2.3.2.27" evidence="5 16"/>
<dbReference type="SUPFAM" id="SSF48371">
    <property type="entry name" value="ARM repeat"/>
    <property type="match status" value="1"/>
</dbReference>
<name>A0A6A6J6M7_WESOR</name>
<evidence type="ECO:0000256" key="11">
    <source>
        <dbReference type="ARBA" id="ARBA00022771"/>
    </source>
</evidence>
<gene>
    <name evidence="18" type="ORF">EI97DRAFT_485147</name>
</gene>
<dbReference type="Pfam" id="PF22999">
    <property type="entry name" value="LTN1_E3_ligase_6th"/>
    <property type="match status" value="1"/>
</dbReference>
<evidence type="ECO:0000256" key="6">
    <source>
        <dbReference type="ARBA" id="ARBA00017157"/>
    </source>
</evidence>
<dbReference type="InterPro" id="IPR054477">
    <property type="entry name" value="LTN1_E3_ligase_6th"/>
</dbReference>
<comment type="subcellular location">
    <subcellularLocation>
        <location evidence="2">Cytoplasm</location>
        <location evidence="2">Cytosol</location>
    </subcellularLocation>
</comment>
<feature type="domain" description="RING-type" evidence="17">
    <location>
        <begin position="1571"/>
        <end position="1617"/>
    </location>
</feature>
<dbReference type="GO" id="GO:1990112">
    <property type="term" value="C:RQC complex"/>
    <property type="evidence" value="ECO:0007669"/>
    <property type="project" value="UniProtKB-UniRule"/>
</dbReference>
<proteinExistence type="inferred from homology"/>
<dbReference type="SUPFAM" id="SSF57850">
    <property type="entry name" value="RING/U-box"/>
    <property type="match status" value="1"/>
</dbReference>
<dbReference type="PANTHER" id="PTHR12389:SF0">
    <property type="entry name" value="E3 UBIQUITIN-PROTEIN LIGASE LISTERIN"/>
    <property type="match status" value="1"/>
</dbReference>
<dbReference type="GO" id="GO:0043023">
    <property type="term" value="F:ribosomal large subunit binding"/>
    <property type="evidence" value="ECO:0007669"/>
    <property type="project" value="TreeGrafter"/>
</dbReference>
<dbReference type="Proteomes" id="UP000800097">
    <property type="component" value="Unassembled WGS sequence"/>
</dbReference>
<dbReference type="PROSITE" id="PS50089">
    <property type="entry name" value="ZF_RING_2"/>
    <property type="match status" value="1"/>
</dbReference>
<dbReference type="GO" id="GO:0072344">
    <property type="term" value="P:rescue of stalled ribosome"/>
    <property type="evidence" value="ECO:0007669"/>
    <property type="project" value="UniProtKB-UniRule"/>
</dbReference>
<evidence type="ECO:0000313" key="18">
    <source>
        <dbReference type="EMBL" id="KAF2272230.1"/>
    </source>
</evidence>
<dbReference type="InterPro" id="IPR013083">
    <property type="entry name" value="Znf_RING/FYVE/PHD"/>
</dbReference>
<keyword evidence="19" id="KW-1185">Reference proteome</keyword>
<dbReference type="InterPro" id="IPR016024">
    <property type="entry name" value="ARM-type_fold"/>
</dbReference>
<keyword evidence="8 16" id="KW-0808">Transferase</keyword>
<comment type="catalytic activity">
    <reaction evidence="1 16">
        <text>S-ubiquitinyl-[E2 ubiquitin-conjugating enzyme]-L-cysteine + [acceptor protein]-L-lysine = [E2 ubiquitin-conjugating enzyme]-L-cysteine + N(6)-ubiquitinyl-[acceptor protein]-L-lysine.</text>
        <dbReference type="EC" id="2.3.2.27"/>
    </reaction>
</comment>
<keyword evidence="12 16" id="KW-0833">Ubl conjugation pathway</keyword>
<keyword evidence="9 16" id="KW-0479">Metal-binding</keyword>
<evidence type="ECO:0000256" key="12">
    <source>
        <dbReference type="ARBA" id="ARBA00022786"/>
    </source>
</evidence>
<dbReference type="SMART" id="SM01197">
    <property type="entry name" value="FANCL_C"/>
    <property type="match status" value="1"/>
</dbReference>
<evidence type="ECO:0000259" key="17">
    <source>
        <dbReference type="PROSITE" id="PS50089"/>
    </source>
</evidence>
<dbReference type="InterPro" id="IPR001841">
    <property type="entry name" value="Znf_RING"/>
</dbReference>
<dbReference type="RefSeq" id="XP_033649769.1">
    <property type="nucleotide sequence ID" value="XM_033802133.1"/>
</dbReference>
<keyword evidence="7" id="KW-0963">Cytoplasm</keyword>
<dbReference type="GeneID" id="54555308"/>
<keyword evidence="11 15" id="KW-0863">Zinc-finger</keyword>
<evidence type="ECO:0000256" key="2">
    <source>
        <dbReference type="ARBA" id="ARBA00004514"/>
    </source>
</evidence>
<keyword evidence="13 16" id="KW-0862">Zinc</keyword>
<evidence type="ECO:0000256" key="14">
    <source>
        <dbReference type="ARBA" id="ARBA00055150"/>
    </source>
</evidence>
<dbReference type="GO" id="GO:0008270">
    <property type="term" value="F:zinc ion binding"/>
    <property type="evidence" value="ECO:0007669"/>
    <property type="project" value="UniProtKB-KW"/>
</dbReference>
<dbReference type="Gene3D" id="1.25.10.10">
    <property type="entry name" value="Leucine-rich Repeat Variant"/>
    <property type="match status" value="1"/>
</dbReference>
<comment type="function">
    <text evidence="14">E3 ubiquitin-protein ligase component of the ribosome quality control complex (RQC), a ribosome-associated complex that mediates ubiquitination and extraction of incompletely synthesized nascent chains for proteasomal degradation. Mediates ubiquitination of proteins derived from mRNAs lacking stop codons (non-stop proteins) and other translation arrest products induced by poly-lysine sequences and tandem rare codons. Ubiquitination leads to CDC48 recruitment for extraction and degradation of the incomplete translation product. May indirectly play a role in chromatin function and transcription.</text>
</comment>
<dbReference type="SMART" id="SM00744">
    <property type="entry name" value="RINGv"/>
    <property type="match status" value="1"/>
</dbReference>
<evidence type="ECO:0000256" key="3">
    <source>
        <dbReference type="ARBA" id="ARBA00004906"/>
    </source>
</evidence>
<comment type="function">
    <text evidence="16">E3 ubiquitin-protein ligase. Component of the ribosome quality control complex (RQC), a ribosome-associated complex that mediates ubiquitination and extraction of incompletely synthesized nascent chains for proteasomal degradation.</text>
</comment>
<dbReference type="GO" id="GO:0005829">
    <property type="term" value="C:cytosol"/>
    <property type="evidence" value="ECO:0007669"/>
    <property type="project" value="UniProtKB-SubCell"/>
</dbReference>
<evidence type="ECO:0000256" key="9">
    <source>
        <dbReference type="ARBA" id="ARBA00022723"/>
    </source>
</evidence>